<comment type="similarity">
    <text evidence="2">Belongs to the TMEM86 family.</text>
</comment>
<dbReference type="EMBL" id="MVHC01000006">
    <property type="protein sequence ID" value="OQZ97727.1"/>
    <property type="molecule type" value="Genomic_DNA"/>
</dbReference>
<evidence type="ECO:0000256" key="6">
    <source>
        <dbReference type="SAM" id="Phobius"/>
    </source>
</evidence>
<evidence type="ECO:0000313" key="8">
    <source>
        <dbReference type="Proteomes" id="UP000192693"/>
    </source>
</evidence>
<dbReference type="PANTHER" id="PTHR31885:SF6">
    <property type="entry name" value="GH04784P"/>
    <property type="match status" value="1"/>
</dbReference>
<dbReference type="Proteomes" id="UP000192693">
    <property type="component" value="Unassembled WGS sequence"/>
</dbReference>
<feature type="transmembrane region" description="Helical" evidence="6">
    <location>
        <begin position="57"/>
        <end position="77"/>
    </location>
</feature>
<evidence type="ECO:0000256" key="4">
    <source>
        <dbReference type="ARBA" id="ARBA00022989"/>
    </source>
</evidence>
<evidence type="ECO:0000256" key="1">
    <source>
        <dbReference type="ARBA" id="ARBA00004141"/>
    </source>
</evidence>
<keyword evidence="5 6" id="KW-0472">Membrane</keyword>
<dbReference type="PANTHER" id="PTHR31885">
    <property type="entry name" value="GH04784P"/>
    <property type="match status" value="1"/>
</dbReference>
<sequence length="251" mass="26090">MGSIAESSSTSGMGTPYATRLVPTAWAAAGWVAVGYGIFLTVLALRSPPGDALTGHWVGQPAFKAAMAVLLAVAAAAHPILREARWLIPALILSAAGDWLLAIPWWEPSFVAGLTAFLLAHLCFLGALLQLAVVSRGGLIGAGLVGVSCLALLVWFWPGLSREGMTVPVTVYVLVLGAMVCAALLAKLPTRWTALGAVFFAVSDAMIGAGKFVLGNEMLAVPIWWAYAAAQLLITAGFFFGRSGGEQPALD</sequence>
<keyword evidence="4 6" id="KW-1133">Transmembrane helix</keyword>
<name>A0ABX3RW33_MYCAL</name>
<keyword evidence="3 6" id="KW-0812">Transmembrane</keyword>
<accession>A0ABX3RW33</accession>
<proteinExistence type="inferred from homology"/>
<feature type="transmembrane region" description="Helical" evidence="6">
    <location>
        <begin position="21"/>
        <end position="45"/>
    </location>
</feature>
<evidence type="ECO:0000256" key="3">
    <source>
        <dbReference type="ARBA" id="ARBA00022692"/>
    </source>
</evidence>
<keyword evidence="8" id="KW-1185">Reference proteome</keyword>
<feature type="transmembrane region" description="Helical" evidence="6">
    <location>
        <begin position="219"/>
        <end position="240"/>
    </location>
</feature>
<organism evidence="7 8">
    <name type="scientific">Mycolicibacter algericus DSM 45454</name>
    <dbReference type="NCBI Taxonomy" id="723879"/>
    <lineage>
        <taxon>Bacteria</taxon>
        <taxon>Bacillati</taxon>
        <taxon>Actinomycetota</taxon>
        <taxon>Actinomycetes</taxon>
        <taxon>Mycobacteriales</taxon>
        <taxon>Mycobacteriaceae</taxon>
        <taxon>Mycolicibacter</taxon>
    </lineage>
</organism>
<evidence type="ECO:0000256" key="5">
    <source>
        <dbReference type="ARBA" id="ARBA00023136"/>
    </source>
</evidence>
<feature type="transmembrane region" description="Helical" evidence="6">
    <location>
        <begin position="86"/>
        <end position="106"/>
    </location>
</feature>
<feature type="transmembrane region" description="Helical" evidence="6">
    <location>
        <begin position="169"/>
        <end position="186"/>
    </location>
</feature>
<evidence type="ECO:0000256" key="2">
    <source>
        <dbReference type="ARBA" id="ARBA00007375"/>
    </source>
</evidence>
<feature type="transmembrane region" description="Helical" evidence="6">
    <location>
        <begin position="139"/>
        <end position="157"/>
    </location>
</feature>
<evidence type="ECO:0000313" key="7">
    <source>
        <dbReference type="EMBL" id="OQZ97727.1"/>
    </source>
</evidence>
<evidence type="ECO:0008006" key="9">
    <source>
        <dbReference type="Google" id="ProtNLM"/>
    </source>
</evidence>
<feature type="transmembrane region" description="Helical" evidence="6">
    <location>
        <begin position="112"/>
        <end position="132"/>
    </location>
</feature>
<protein>
    <recommendedName>
        <fullName evidence="9">Lysoplasmalogenase</fullName>
    </recommendedName>
</protein>
<comment type="caution">
    <text evidence="7">The sequence shown here is derived from an EMBL/GenBank/DDBJ whole genome shotgun (WGS) entry which is preliminary data.</text>
</comment>
<reference evidence="7 8" key="1">
    <citation type="submission" date="2016-12" db="EMBL/GenBank/DDBJ databases">
        <title>The new phylogeny of genus Mycobacterium.</title>
        <authorList>
            <person name="Tortoli E."/>
            <person name="Trovato A."/>
            <person name="Cirillo D.M."/>
        </authorList>
    </citation>
    <scope>NUCLEOTIDE SEQUENCE [LARGE SCALE GENOMIC DNA]</scope>
    <source>
        <strain evidence="7 8">DSM 45454</strain>
    </source>
</reference>
<dbReference type="InterPro" id="IPR012506">
    <property type="entry name" value="TMEM86B-like"/>
</dbReference>
<dbReference type="Pfam" id="PF07947">
    <property type="entry name" value="YhhN"/>
    <property type="match status" value="1"/>
</dbReference>
<feature type="transmembrane region" description="Helical" evidence="6">
    <location>
        <begin position="193"/>
        <end position="213"/>
    </location>
</feature>
<comment type="subcellular location">
    <subcellularLocation>
        <location evidence="1">Membrane</location>
        <topology evidence="1">Multi-pass membrane protein</topology>
    </subcellularLocation>
</comment>
<gene>
    <name evidence="7" type="ORF">BST10_08110</name>
</gene>